<dbReference type="STRING" id="54.SAMN02745121_01104"/>
<accession>A0A1I1UIX5</accession>
<name>A0A1I1UIX5_9BACT</name>
<reference evidence="3" key="1">
    <citation type="submission" date="2016-10" db="EMBL/GenBank/DDBJ databases">
        <authorList>
            <person name="Varghese N."/>
            <person name="Submissions S."/>
        </authorList>
    </citation>
    <scope>NUCLEOTIDE SEQUENCE [LARGE SCALE GENOMIC DNA]</scope>
    <source>
        <strain evidence="3">ATCC 25963</strain>
    </source>
</reference>
<dbReference type="EMBL" id="FOMX01000003">
    <property type="protein sequence ID" value="SFD67890.1"/>
    <property type="molecule type" value="Genomic_DNA"/>
</dbReference>
<evidence type="ECO:0000313" key="3">
    <source>
        <dbReference type="Proteomes" id="UP000199400"/>
    </source>
</evidence>
<dbReference type="InterPro" id="IPR015915">
    <property type="entry name" value="Kelch-typ_b-propeller"/>
</dbReference>
<feature type="compositionally biased region" description="Acidic residues" evidence="1">
    <location>
        <begin position="22"/>
        <end position="31"/>
    </location>
</feature>
<proteinExistence type="predicted"/>
<feature type="region of interest" description="Disordered" evidence="1">
    <location>
        <begin position="1"/>
        <end position="46"/>
    </location>
</feature>
<evidence type="ECO:0000256" key="1">
    <source>
        <dbReference type="SAM" id="MobiDB-lite"/>
    </source>
</evidence>
<keyword evidence="3" id="KW-1185">Reference proteome</keyword>
<dbReference type="InterPro" id="IPR011043">
    <property type="entry name" value="Gal_Oxase/kelch_b-propeller"/>
</dbReference>
<dbReference type="SUPFAM" id="SSF50965">
    <property type="entry name" value="Galactose oxidase, central domain"/>
    <property type="match status" value="1"/>
</dbReference>
<feature type="compositionally biased region" description="Acidic residues" evidence="1">
    <location>
        <begin position="1"/>
        <end position="13"/>
    </location>
</feature>
<dbReference type="RefSeq" id="WP_096329580.1">
    <property type="nucleotide sequence ID" value="NZ_FOMX01000003.1"/>
</dbReference>
<dbReference type="OrthoDB" id="6692170at2"/>
<dbReference type="Gene3D" id="2.120.10.80">
    <property type="entry name" value="Kelch-type beta propeller"/>
    <property type="match status" value="1"/>
</dbReference>
<protein>
    <submittedName>
        <fullName evidence="2">Uncharacterized protein</fullName>
    </submittedName>
</protein>
<sequence length="393" mass="44363">MSSAEDDPIEAETEDPKSEVADATDDDDDAPEPSPPPPSFSREEFLEWRCPRLGTTNPERMTNPVWTWIVQAGVNAWAANNQFDGPSALGAGPGWCFDRFGRSTTELPDGRIIQIAGEHEAYYDPDFFIYNDVVVRHPDGRIDIFGYPREVFPPTDFHSATLVGDRIILIGSVGYVGERKPGRTQVLALDLATFAVTPIATSGEPPGWISSHTATLTEDGRAIVVQRGKLELGEGQSTVENIDDWRLDLDTWQWQRLTDRRWPRREFRRSDDERNHLWDLQQACWYRRVGWADQLAQELEKLTQELGAPPDLDLAERLFRPSVAHEALADEDDSYDTTRITVDGVVVRFVRDGFSLQMTVEGDLPESTVDAIAEELREKLSTLEQTSYTLNKL</sequence>
<evidence type="ECO:0000313" key="2">
    <source>
        <dbReference type="EMBL" id="SFD67890.1"/>
    </source>
</evidence>
<gene>
    <name evidence="2" type="ORF">SAMN02745121_01104</name>
</gene>
<dbReference type="AlphaFoldDB" id="A0A1I1UIX5"/>
<dbReference type="Proteomes" id="UP000199400">
    <property type="component" value="Unassembled WGS sequence"/>
</dbReference>
<organism evidence="2 3">
    <name type="scientific">Nannocystis exedens</name>
    <dbReference type="NCBI Taxonomy" id="54"/>
    <lineage>
        <taxon>Bacteria</taxon>
        <taxon>Pseudomonadati</taxon>
        <taxon>Myxococcota</taxon>
        <taxon>Polyangia</taxon>
        <taxon>Nannocystales</taxon>
        <taxon>Nannocystaceae</taxon>
        <taxon>Nannocystis</taxon>
    </lineage>
</organism>